<keyword evidence="2" id="KW-0285">Flavoprotein</keyword>
<dbReference type="EMBL" id="ML736810">
    <property type="protein sequence ID" value="KAE8400776.1"/>
    <property type="molecule type" value="Genomic_DNA"/>
</dbReference>
<evidence type="ECO:0000256" key="1">
    <source>
        <dbReference type="ARBA" id="ARBA00005979"/>
    </source>
</evidence>
<dbReference type="InterPro" id="IPR051799">
    <property type="entry name" value="NADH_flavin_oxidoreductase"/>
</dbReference>
<dbReference type="GeneID" id="43672581"/>
<dbReference type="RefSeq" id="XP_031938095.1">
    <property type="nucleotide sequence ID" value="XM_032087890.1"/>
</dbReference>
<dbReference type="InterPro" id="IPR001155">
    <property type="entry name" value="OxRdtase_FMN_N"/>
</dbReference>
<evidence type="ECO:0000256" key="3">
    <source>
        <dbReference type="ARBA" id="ARBA00022643"/>
    </source>
</evidence>
<dbReference type="Proteomes" id="UP000325579">
    <property type="component" value="Unassembled WGS sequence"/>
</dbReference>
<dbReference type="SUPFAM" id="SSF51395">
    <property type="entry name" value="FMN-linked oxidoreductases"/>
    <property type="match status" value="1"/>
</dbReference>
<accession>A0A5N6HNV3</accession>
<dbReference type="OrthoDB" id="1663137at2759"/>
<accession>A0A5N7D302</accession>
<organism evidence="5 6">
    <name type="scientific">Aspergillus pseudonomiae</name>
    <dbReference type="NCBI Taxonomy" id="1506151"/>
    <lineage>
        <taxon>Eukaryota</taxon>
        <taxon>Fungi</taxon>
        <taxon>Dikarya</taxon>
        <taxon>Ascomycota</taxon>
        <taxon>Pezizomycotina</taxon>
        <taxon>Eurotiomycetes</taxon>
        <taxon>Eurotiomycetidae</taxon>
        <taxon>Eurotiales</taxon>
        <taxon>Aspergillaceae</taxon>
        <taxon>Aspergillus</taxon>
        <taxon>Aspergillus subgen. Circumdati</taxon>
    </lineage>
</organism>
<proteinExistence type="inferred from homology"/>
<reference evidence="5 6" key="1">
    <citation type="submission" date="2019-04" db="EMBL/GenBank/DDBJ databases">
        <authorList>
            <consortium name="DOE Joint Genome Institute"/>
            <person name="Mondo S."/>
            <person name="Kjaerbolling I."/>
            <person name="Vesth T."/>
            <person name="Frisvad J.C."/>
            <person name="Nybo J.L."/>
            <person name="Theobald S."/>
            <person name="Kildgaard S."/>
            <person name="Isbrandt T."/>
            <person name="Kuo A."/>
            <person name="Sato A."/>
            <person name="Lyhne E.K."/>
            <person name="Kogle M.E."/>
            <person name="Wiebenga A."/>
            <person name="Kun R.S."/>
            <person name="Lubbers R.J."/>
            <person name="Makela M.R."/>
            <person name="Barry K."/>
            <person name="Chovatia M."/>
            <person name="Clum A."/>
            <person name="Daum C."/>
            <person name="Haridas S."/>
            <person name="He G."/>
            <person name="LaButti K."/>
            <person name="Lipzen A."/>
            <person name="Riley R."/>
            <person name="Salamov A."/>
            <person name="Simmons B.A."/>
            <person name="Magnuson J.K."/>
            <person name="Henrissat B."/>
            <person name="Mortensen U.H."/>
            <person name="Larsen T.O."/>
            <person name="Devries R.P."/>
            <person name="Grigoriev I.V."/>
            <person name="Machida M."/>
            <person name="Baker S.E."/>
            <person name="Andersen M.R."/>
            <person name="Cantor M.N."/>
            <person name="Hua S.X."/>
        </authorList>
    </citation>
    <scope>NUCLEOTIDE SEQUENCE [LARGE SCALE GENOMIC DNA]</scope>
    <source>
        <strain evidence="5 6">CBS 119388</strain>
    </source>
</reference>
<evidence type="ECO:0000256" key="4">
    <source>
        <dbReference type="ARBA" id="ARBA00023002"/>
    </source>
</evidence>
<sequence length="123" mass="13276">MTDPNHIEAEGNLIIPLNAPFSGERFHQCADLAAAARADGSLILAQISHPGRQGPSHRQPEPISASDMPLDNRNKGNNFAVPRPAAEDEIQNLITGFSHAAEFLGRARYDGIELHAAQGYILN</sequence>
<comment type="similarity">
    <text evidence="1">Belongs to the NADH:flavin oxidoreductase/NADH oxidase family.</text>
</comment>
<dbReference type="AlphaFoldDB" id="A0A5N6HNV3"/>
<keyword evidence="4" id="KW-0560">Oxidoreductase</keyword>
<keyword evidence="6" id="KW-1185">Reference proteome</keyword>
<gene>
    <name evidence="5" type="ORF">BDV37DRAFT_286272</name>
</gene>
<dbReference type="PANTHER" id="PTHR43656:SF5">
    <property type="entry name" value="NADH:FLAVIN OXIDOREDUCTASE_NADH OXIDASE N-TERMINAL DOMAIN-CONTAINING PROTEIN"/>
    <property type="match status" value="1"/>
</dbReference>
<dbReference type="Gene3D" id="3.20.20.70">
    <property type="entry name" value="Aldolase class I"/>
    <property type="match status" value="1"/>
</dbReference>
<dbReference type="Pfam" id="PF00724">
    <property type="entry name" value="Oxidored_FMN"/>
    <property type="match status" value="1"/>
</dbReference>
<protein>
    <submittedName>
        <fullName evidence="5">Uncharacterized protein</fullName>
    </submittedName>
</protein>
<dbReference type="PANTHER" id="PTHR43656">
    <property type="entry name" value="BINDING OXIDOREDUCTASE, PUTATIVE (AFU_ORTHOLOGUE AFUA_2G08260)-RELATED"/>
    <property type="match status" value="1"/>
</dbReference>
<name>A0A5N6HNV3_9EURO</name>
<dbReference type="InterPro" id="IPR013785">
    <property type="entry name" value="Aldolase_TIM"/>
</dbReference>
<evidence type="ECO:0000313" key="6">
    <source>
        <dbReference type="Proteomes" id="UP000325579"/>
    </source>
</evidence>
<keyword evidence="3" id="KW-0288">FMN</keyword>
<dbReference type="GO" id="GO:0010181">
    <property type="term" value="F:FMN binding"/>
    <property type="evidence" value="ECO:0007669"/>
    <property type="project" value="InterPro"/>
</dbReference>
<evidence type="ECO:0000313" key="5">
    <source>
        <dbReference type="EMBL" id="KAE8400776.1"/>
    </source>
</evidence>
<evidence type="ECO:0000256" key="2">
    <source>
        <dbReference type="ARBA" id="ARBA00022630"/>
    </source>
</evidence>
<dbReference type="GO" id="GO:0016491">
    <property type="term" value="F:oxidoreductase activity"/>
    <property type="evidence" value="ECO:0007669"/>
    <property type="project" value="UniProtKB-KW"/>
</dbReference>